<sequence length="123" mass="13423">MSPGGLTLGNPHKPTAHRGFLESLSSQMHQVFPQLEPGILHSFQWQIGACVPANVLDAQGYLVHHQKQIRRLSLITDGICPHAGQHLEGLSCFAALTELGWKASTIRPRLAPCEVASNRTLDI</sequence>
<comment type="caution">
    <text evidence="1">The sequence shown here is derived from an EMBL/GenBank/DDBJ whole genome shotgun (WGS) entry which is preliminary data.</text>
</comment>
<dbReference type="EMBL" id="JBFTWV010000367">
    <property type="protein sequence ID" value="KAL2782626.1"/>
    <property type="molecule type" value="Genomic_DNA"/>
</dbReference>
<proteinExistence type="predicted"/>
<evidence type="ECO:0000313" key="1">
    <source>
        <dbReference type="EMBL" id="KAL2782626.1"/>
    </source>
</evidence>
<name>A0ABR4FHB3_9EURO</name>
<protein>
    <submittedName>
        <fullName evidence="1">Uncharacterized protein</fullName>
    </submittedName>
</protein>
<keyword evidence="2" id="KW-1185">Reference proteome</keyword>
<organism evidence="1 2">
    <name type="scientific">Aspergillus keveii</name>
    <dbReference type="NCBI Taxonomy" id="714993"/>
    <lineage>
        <taxon>Eukaryota</taxon>
        <taxon>Fungi</taxon>
        <taxon>Dikarya</taxon>
        <taxon>Ascomycota</taxon>
        <taxon>Pezizomycotina</taxon>
        <taxon>Eurotiomycetes</taxon>
        <taxon>Eurotiomycetidae</taxon>
        <taxon>Eurotiales</taxon>
        <taxon>Aspergillaceae</taxon>
        <taxon>Aspergillus</taxon>
        <taxon>Aspergillus subgen. Nidulantes</taxon>
    </lineage>
</organism>
<gene>
    <name evidence="1" type="ORF">BJX66DRAFT_345671</name>
</gene>
<accession>A0ABR4FHB3</accession>
<evidence type="ECO:0000313" key="2">
    <source>
        <dbReference type="Proteomes" id="UP001610563"/>
    </source>
</evidence>
<reference evidence="1 2" key="1">
    <citation type="submission" date="2024-07" db="EMBL/GenBank/DDBJ databases">
        <title>Section-level genome sequencing and comparative genomics of Aspergillus sections Usti and Cavernicolus.</title>
        <authorList>
            <consortium name="Lawrence Berkeley National Laboratory"/>
            <person name="Nybo J.L."/>
            <person name="Vesth T.C."/>
            <person name="Theobald S."/>
            <person name="Frisvad J.C."/>
            <person name="Larsen T.O."/>
            <person name="Kjaerboelling I."/>
            <person name="Rothschild-Mancinelli K."/>
            <person name="Lyhne E.K."/>
            <person name="Kogle M.E."/>
            <person name="Barry K."/>
            <person name="Clum A."/>
            <person name="Na H."/>
            <person name="Ledsgaard L."/>
            <person name="Lin J."/>
            <person name="Lipzen A."/>
            <person name="Kuo A."/>
            <person name="Riley R."/>
            <person name="Mondo S."/>
            <person name="Labutti K."/>
            <person name="Haridas S."/>
            <person name="Pangalinan J."/>
            <person name="Salamov A.A."/>
            <person name="Simmons B.A."/>
            <person name="Magnuson J.K."/>
            <person name="Chen J."/>
            <person name="Drula E."/>
            <person name="Henrissat B."/>
            <person name="Wiebenga A."/>
            <person name="Lubbers R.J."/>
            <person name="Gomes A.C."/>
            <person name="Makela M.R."/>
            <person name="Stajich J."/>
            <person name="Grigoriev I.V."/>
            <person name="Mortensen U.H."/>
            <person name="De Vries R.P."/>
            <person name="Baker S.E."/>
            <person name="Andersen M.R."/>
        </authorList>
    </citation>
    <scope>NUCLEOTIDE SEQUENCE [LARGE SCALE GENOMIC DNA]</scope>
    <source>
        <strain evidence="1 2">CBS 209.92</strain>
    </source>
</reference>
<dbReference type="Proteomes" id="UP001610563">
    <property type="component" value="Unassembled WGS sequence"/>
</dbReference>